<evidence type="ECO:0000256" key="2">
    <source>
        <dbReference type="ARBA" id="ARBA00022741"/>
    </source>
</evidence>
<dbReference type="PANTHER" id="PTHR30591">
    <property type="entry name" value="RECBCD ENZYME SUBUNIT RECC"/>
    <property type="match status" value="1"/>
</dbReference>
<dbReference type="GO" id="GO:0004527">
    <property type="term" value="F:exonuclease activity"/>
    <property type="evidence" value="ECO:0007669"/>
    <property type="project" value="UniProtKB-KW"/>
</dbReference>
<dbReference type="AlphaFoldDB" id="A0A1H9PUD0"/>
<name>A0A1H9PUD0_BUTFI</name>
<dbReference type="GO" id="GO:0006281">
    <property type="term" value="P:DNA repair"/>
    <property type="evidence" value="ECO:0007669"/>
    <property type="project" value="UniProtKB-KW"/>
</dbReference>
<dbReference type="InterPro" id="IPR027417">
    <property type="entry name" value="P-loop_NTPase"/>
</dbReference>
<evidence type="ECO:0000256" key="4">
    <source>
        <dbReference type="ARBA" id="ARBA00022801"/>
    </source>
</evidence>
<keyword evidence="8" id="KW-0238">DNA-binding</keyword>
<evidence type="ECO:0000256" key="3">
    <source>
        <dbReference type="ARBA" id="ARBA00022763"/>
    </source>
</evidence>
<evidence type="ECO:0000256" key="7">
    <source>
        <dbReference type="ARBA" id="ARBA00022840"/>
    </source>
</evidence>
<keyword evidence="7" id="KW-0067">ATP-binding</keyword>
<dbReference type="GO" id="GO:0006310">
    <property type="term" value="P:DNA recombination"/>
    <property type="evidence" value="ECO:0007669"/>
    <property type="project" value="TreeGrafter"/>
</dbReference>
<dbReference type="InterPro" id="IPR049035">
    <property type="entry name" value="ADDB_N"/>
</dbReference>
<protein>
    <submittedName>
        <fullName evidence="12">DNA helicase/exodeoxyribonuclease V, subunit B</fullName>
    </submittedName>
</protein>
<evidence type="ECO:0000313" key="13">
    <source>
        <dbReference type="Proteomes" id="UP000182584"/>
    </source>
</evidence>
<feature type="domain" description="ATP-dependent helicase/deoxyribonuclease subunit B N-terminal" evidence="11">
    <location>
        <begin position="4"/>
        <end position="259"/>
    </location>
</feature>
<dbReference type="Gene3D" id="3.90.320.10">
    <property type="match status" value="1"/>
</dbReference>
<dbReference type="Proteomes" id="UP000182584">
    <property type="component" value="Unassembled WGS sequence"/>
</dbReference>
<keyword evidence="6" id="KW-0269">Exonuclease</keyword>
<evidence type="ECO:0000256" key="9">
    <source>
        <dbReference type="ARBA" id="ARBA00023204"/>
    </source>
</evidence>
<evidence type="ECO:0000256" key="5">
    <source>
        <dbReference type="ARBA" id="ARBA00022806"/>
    </source>
</evidence>
<dbReference type="OrthoDB" id="9758506at2"/>
<dbReference type="RefSeq" id="WP_074755135.1">
    <property type="nucleotide sequence ID" value="NZ_FOGJ01000006.1"/>
</dbReference>
<evidence type="ECO:0000259" key="11">
    <source>
        <dbReference type="Pfam" id="PF21445"/>
    </source>
</evidence>
<evidence type="ECO:0000259" key="10">
    <source>
        <dbReference type="Pfam" id="PF12705"/>
    </source>
</evidence>
<dbReference type="PANTHER" id="PTHR30591:SF1">
    <property type="entry name" value="RECBCD ENZYME SUBUNIT RECC"/>
    <property type="match status" value="1"/>
</dbReference>
<gene>
    <name evidence="12" type="ORF">SAMN04487884_106150</name>
</gene>
<evidence type="ECO:0000256" key="8">
    <source>
        <dbReference type="ARBA" id="ARBA00023125"/>
    </source>
</evidence>
<evidence type="ECO:0000313" key="12">
    <source>
        <dbReference type="EMBL" id="SER51821.1"/>
    </source>
</evidence>
<keyword evidence="9" id="KW-0234">DNA repair</keyword>
<accession>A0A1H9PUD0</accession>
<keyword evidence="3" id="KW-0227">DNA damage</keyword>
<keyword evidence="1" id="KW-0540">Nuclease</keyword>
<evidence type="ECO:0000256" key="6">
    <source>
        <dbReference type="ARBA" id="ARBA00022839"/>
    </source>
</evidence>
<dbReference type="Pfam" id="PF21445">
    <property type="entry name" value="ADDB_N"/>
    <property type="match status" value="1"/>
</dbReference>
<keyword evidence="4" id="KW-0378">Hydrolase</keyword>
<dbReference type="GO" id="GO:0004386">
    <property type="term" value="F:helicase activity"/>
    <property type="evidence" value="ECO:0007669"/>
    <property type="project" value="UniProtKB-KW"/>
</dbReference>
<reference evidence="12 13" key="1">
    <citation type="submission" date="2016-10" db="EMBL/GenBank/DDBJ databases">
        <authorList>
            <person name="de Groot N.N."/>
        </authorList>
    </citation>
    <scope>NUCLEOTIDE SEQUENCE [LARGE SCALE GENOMIC DNA]</scope>
    <source>
        <strain evidence="12 13">AR40</strain>
    </source>
</reference>
<organism evidence="12 13">
    <name type="scientific">Butyrivibrio fibrisolvens</name>
    <dbReference type="NCBI Taxonomy" id="831"/>
    <lineage>
        <taxon>Bacteria</taxon>
        <taxon>Bacillati</taxon>
        <taxon>Bacillota</taxon>
        <taxon>Clostridia</taxon>
        <taxon>Lachnospirales</taxon>
        <taxon>Lachnospiraceae</taxon>
        <taxon>Butyrivibrio</taxon>
    </lineage>
</organism>
<proteinExistence type="predicted"/>
<dbReference type="EMBL" id="FOGJ01000006">
    <property type="protein sequence ID" value="SER51821.1"/>
    <property type="molecule type" value="Genomic_DNA"/>
</dbReference>
<feature type="domain" description="PD-(D/E)XK endonuclease-like" evidence="10">
    <location>
        <begin position="798"/>
        <end position="1148"/>
    </location>
</feature>
<evidence type="ECO:0000256" key="1">
    <source>
        <dbReference type="ARBA" id="ARBA00022722"/>
    </source>
</evidence>
<dbReference type="GO" id="GO:0003677">
    <property type="term" value="F:DNA binding"/>
    <property type="evidence" value="ECO:0007669"/>
    <property type="project" value="UniProtKB-KW"/>
</dbReference>
<keyword evidence="5 12" id="KW-0347">Helicase</keyword>
<keyword evidence="2" id="KW-0547">Nucleotide-binding</keyword>
<dbReference type="InterPro" id="IPR011604">
    <property type="entry name" value="PDDEXK-like_dom_sf"/>
</dbReference>
<dbReference type="Pfam" id="PF12705">
    <property type="entry name" value="PDDEXK_1"/>
    <property type="match status" value="1"/>
</dbReference>
<dbReference type="Gene3D" id="3.40.50.300">
    <property type="entry name" value="P-loop containing nucleotide triphosphate hydrolases"/>
    <property type="match status" value="3"/>
</dbReference>
<sequence>MLRFCFGASGSGKSHRLYEEIIDRSTKDTDRNYLIIVPDQFTMQTQMDIVRMHPDQGIMNIDVLSFGRLSHRIFEETGKRTEAVLDDVGKSLILRHVADLNKDDLPVIGSHMHRAGYIDEVKSTISELMQYDVGPDQMKILIDNCQSRRALKSKLSDLQLLYQKFQEYTEGKYVTPEETLSFLCKRLAASNLVKDSVIVFDGFTGFTPIQYRVIEELLTCASEVIVSLEMDDESDPYKDNISEQELFYLSKKTVQSLLKCEWRCLQRLDPMGTPDYDRWKGYRDLHNDDIVLKGTNYRLKGNAPMAFLEQNLFRYRASSYDGDSADVSDSIVIAQCDSPSEEVRQALIFISRMIRKDPELFYRDFAIVCGDLSTYGEKIKRDADTFGIPVYIDETRGIKLNPFIEYVRSALDIVRTDYSYETVFHFMRSGMMDFDDDKIDLLENYVRSLGIRGHKAWEDIFTRRPRSRRKADAKDDERMVLFLDEMNRMRQELVDMISPIMDNHKKTVLELSKGLYEFIQKGNAGAKLLRYAERFAIEGDGVKADEYSQIYGKIMELLDQVTLLLGDEKISLKEYMEILDAGFGEIEVGTIPQNVDTVRVGDIERSRLSNIKYLLFLGVNDTNIPKHASEGGILSDIDRQFLMTSVPDIELAPSPRQQMYIQRLYLYMNLTKPSKLLYMSYAGISADGKSLNPAYIIGKIRALFPDLKVRMPGTDPIERQLLNMNDARTYICMKAREYADGNMKEDEEKKFLTLYDILNKDDPAAAKRVHEAAFLRYTNSPLPKALASALYGNYLENSVSRLEVFASCCYEHFVKYGLMLDERSEYDFDNADLGNVFHSVLELFSLRLEEKGIEWTKFTDEQGQEILSEVIQEVTGEYGENILYSSARNVAAIDRMYRILLRSVKTLRYQLQKGDFKPEKFELDFKEAGNIDEINIALTPEEETRIRQKMQLHGRIDRMDIATDEDDNVYIKIIDFKSGNKSFDIASVYYGLQLQLVVYMNVAMAMERHDNPDKEVVPAAILYYHVADPLVDAKDTDNDPERINQKIIKELKASGVINADKKVIDLLDKSIAQGATESDILHVKLKKDGSFYASSQVIENDSYMAVSSYVRHKIREYGRRILDGDIEVNPYSLGNKNACTYCNFRSICGFDVSTPGYQLRELSKLSEDEVMTLIKDEGQHGRS</sequence>
<dbReference type="GO" id="GO:0005524">
    <property type="term" value="F:ATP binding"/>
    <property type="evidence" value="ECO:0007669"/>
    <property type="project" value="UniProtKB-KW"/>
</dbReference>
<dbReference type="SUPFAM" id="SSF52540">
    <property type="entry name" value="P-loop containing nucleoside triphosphate hydrolases"/>
    <property type="match status" value="1"/>
</dbReference>
<dbReference type="InterPro" id="IPR038726">
    <property type="entry name" value="PDDEXK_AddAB-type"/>
</dbReference>
<dbReference type="eggNOG" id="COG3857">
    <property type="taxonomic scope" value="Bacteria"/>
</dbReference>